<feature type="non-terminal residue" evidence="6">
    <location>
        <position position="1"/>
    </location>
</feature>
<keyword evidence="2" id="KW-0547">Nucleotide-binding</keyword>
<dbReference type="GO" id="GO:0008074">
    <property type="term" value="C:guanylate cyclase complex, soluble"/>
    <property type="evidence" value="ECO:0007669"/>
    <property type="project" value="TreeGrafter"/>
</dbReference>
<feature type="domain" description="Haem NO binding associated" evidence="5">
    <location>
        <begin position="111"/>
        <end position="231"/>
    </location>
</feature>
<proteinExistence type="predicted"/>
<sequence>RDFLHGIDNIHEMMRFSYPRMISPSFYVSHEDGNGCLLHYRSKRSGFNHYVLGQLQQCAREFYDVTVGVAIVEEEEEAFGRHVVFRLDFDNTPFLLSRENIKSAATHPFPTISGKTFFKVFPFTFVFDRTLVITHAGQTVQNLFPRNQLIGRNILRCFRLRRPQMDFTWDNVICLQQVVFELQTIEQIYYRVHHRSRDNKDPATATKHLLLRGQMKYVSDFNGIVFMCTPL</sequence>
<name>A0AAD9J3Q4_9ANNE</name>
<dbReference type="GO" id="GO:0019934">
    <property type="term" value="P:cGMP-mediated signaling"/>
    <property type="evidence" value="ECO:0007669"/>
    <property type="project" value="TreeGrafter"/>
</dbReference>
<dbReference type="InterPro" id="IPR011644">
    <property type="entry name" value="Heme_NO-bd"/>
</dbReference>
<comment type="caution">
    <text evidence="6">The sequence shown here is derived from an EMBL/GenBank/DDBJ whole genome shotgun (WGS) entry which is preliminary data.</text>
</comment>
<dbReference type="Pfam" id="PF07701">
    <property type="entry name" value="HNOBA"/>
    <property type="match status" value="1"/>
</dbReference>
<dbReference type="SUPFAM" id="SSF111126">
    <property type="entry name" value="Ligand-binding domain in the NO signalling and Golgi transport"/>
    <property type="match status" value="1"/>
</dbReference>
<dbReference type="GO" id="GO:0004383">
    <property type="term" value="F:guanylate cyclase activity"/>
    <property type="evidence" value="ECO:0007669"/>
    <property type="project" value="UniProtKB-EC"/>
</dbReference>
<dbReference type="InterPro" id="IPR011645">
    <property type="entry name" value="HNOB_dom_associated"/>
</dbReference>
<dbReference type="Gene3D" id="3.90.1520.10">
    <property type="entry name" value="H-NOX domain"/>
    <property type="match status" value="1"/>
</dbReference>
<dbReference type="Pfam" id="PF07700">
    <property type="entry name" value="HNOB"/>
    <property type="match status" value="1"/>
</dbReference>
<evidence type="ECO:0000256" key="2">
    <source>
        <dbReference type="ARBA" id="ARBA00022741"/>
    </source>
</evidence>
<dbReference type="EMBL" id="JAODUP010000654">
    <property type="protein sequence ID" value="KAK2145829.1"/>
    <property type="molecule type" value="Genomic_DNA"/>
</dbReference>
<evidence type="ECO:0000313" key="7">
    <source>
        <dbReference type="Proteomes" id="UP001208570"/>
    </source>
</evidence>
<accession>A0AAD9J3Q4</accession>
<evidence type="ECO:0000259" key="5">
    <source>
        <dbReference type="Pfam" id="PF07701"/>
    </source>
</evidence>
<dbReference type="PANTHER" id="PTHR45655">
    <property type="entry name" value="GUANYLATE CYCLASE SOLUBLE SUBUNIT BETA-2"/>
    <property type="match status" value="1"/>
</dbReference>
<evidence type="ECO:0000256" key="1">
    <source>
        <dbReference type="ARBA" id="ARBA00012202"/>
    </source>
</evidence>
<dbReference type="AlphaFoldDB" id="A0AAD9J3Q4"/>
<gene>
    <name evidence="6" type="ORF">LSH36_654g00000</name>
</gene>
<dbReference type="GO" id="GO:0000166">
    <property type="term" value="F:nucleotide binding"/>
    <property type="evidence" value="ECO:0007669"/>
    <property type="project" value="UniProtKB-KW"/>
</dbReference>
<dbReference type="EC" id="4.6.1.2" evidence="1"/>
<dbReference type="InterPro" id="IPR038158">
    <property type="entry name" value="H-NOX_domain_sf"/>
</dbReference>
<protein>
    <recommendedName>
        <fullName evidence="1">guanylate cyclase</fullName>
        <ecNumber evidence="1">4.6.1.2</ecNumber>
    </recommendedName>
</protein>
<keyword evidence="3" id="KW-0141">cGMP biosynthesis</keyword>
<dbReference type="Proteomes" id="UP001208570">
    <property type="component" value="Unassembled WGS sequence"/>
</dbReference>
<dbReference type="InterPro" id="IPR024096">
    <property type="entry name" value="NO_sig/Golgi_transp_ligand-bd"/>
</dbReference>
<evidence type="ECO:0000313" key="6">
    <source>
        <dbReference type="EMBL" id="KAK2145829.1"/>
    </source>
</evidence>
<keyword evidence="7" id="KW-1185">Reference proteome</keyword>
<evidence type="ECO:0000259" key="4">
    <source>
        <dbReference type="Pfam" id="PF07700"/>
    </source>
</evidence>
<reference evidence="6" key="1">
    <citation type="journal article" date="2023" name="Mol. Biol. Evol.">
        <title>Third-Generation Sequencing Reveals the Adaptive Role of the Epigenome in Three Deep-Sea Polychaetes.</title>
        <authorList>
            <person name="Perez M."/>
            <person name="Aroh O."/>
            <person name="Sun Y."/>
            <person name="Lan Y."/>
            <person name="Juniper S.K."/>
            <person name="Young C.R."/>
            <person name="Angers B."/>
            <person name="Qian P.Y."/>
        </authorList>
    </citation>
    <scope>NUCLEOTIDE SEQUENCE</scope>
    <source>
        <strain evidence="6">P08H-3</strain>
    </source>
</reference>
<dbReference type="Gene3D" id="3.30.450.260">
    <property type="entry name" value="Haem NO binding associated domain"/>
    <property type="match status" value="1"/>
</dbReference>
<organism evidence="6 7">
    <name type="scientific">Paralvinella palmiformis</name>
    <dbReference type="NCBI Taxonomy" id="53620"/>
    <lineage>
        <taxon>Eukaryota</taxon>
        <taxon>Metazoa</taxon>
        <taxon>Spiralia</taxon>
        <taxon>Lophotrochozoa</taxon>
        <taxon>Annelida</taxon>
        <taxon>Polychaeta</taxon>
        <taxon>Sedentaria</taxon>
        <taxon>Canalipalpata</taxon>
        <taxon>Terebellida</taxon>
        <taxon>Terebelliformia</taxon>
        <taxon>Alvinellidae</taxon>
        <taxon>Paralvinella</taxon>
    </lineage>
</organism>
<evidence type="ECO:0000256" key="3">
    <source>
        <dbReference type="ARBA" id="ARBA00023293"/>
    </source>
</evidence>
<dbReference type="InterPro" id="IPR042463">
    <property type="entry name" value="HNOB_dom_associated_sf"/>
</dbReference>
<dbReference type="GO" id="GO:0070482">
    <property type="term" value="P:response to oxygen levels"/>
    <property type="evidence" value="ECO:0007669"/>
    <property type="project" value="TreeGrafter"/>
</dbReference>
<feature type="domain" description="Heme NO-binding" evidence="4">
    <location>
        <begin position="1"/>
        <end position="69"/>
    </location>
</feature>
<dbReference type="GO" id="GO:0020037">
    <property type="term" value="F:heme binding"/>
    <property type="evidence" value="ECO:0007669"/>
    <property type="project" value="InterPro"/>
</dbReference>
<dbReference type="PANTHER" id="PTHR45655:SF5">
    <property type="entry name" value="SOLUBLE GUANYLATE CYCLASE 89DA-RELATED"/>
    <property type="match status" value="1"/>
</dbReference>